<reference evidence="1 2" key="2">
    <citation type="submission" date="2018-11" db="EMBL/GenBank/DDBJ databases">
        <authorList>
            <consortium name="Pathogen Informatics"/>
        </authorList>
    </citation>
    <scope>NUCLEOTIDE SEQUENCE [LARGE SCALE GENOMIC DNA]</scope>
    <source>
        <strain evidence="1 2">Costa Rica</strain>
    </source>
</reference>
<keyword evidence="2" id="KW-1185">Reference proteome</keyword>
<accession>A0A0R3PEZ1</accession>
<dbReference type="Proteomes" id="UP000267027">
    <property type="component" value="Unassembled WGS sequence"/>
</dbReference>
<sequence>MRLTSAAMIEQDHHHGLRLREKETNGICAGVRTAREDGPSKYPIFGLHCIQCDKNAAWYSQEEHERLVEQCQHGLVPSTPCGNHSHTHCIVSWYRSGGSDEKVVIERKCGGVEDVTGCTLYNSKICQRIRFLKNRETKSTEVLVCLGVQVPTIGKPTHQCVAPCSTVRKPK</sequence>
<proteinExistence type="predicted"/>
<evidence type="ECO:0000313" key="3">
    <source>
        <dbReference type="WBParaSite" id="ACOC_0000268801-mRNA-1"/>
    </source>
</evidence>
<dbReference type="WBParaSite" id="ACOC_0000268801-mRNA-1">
    <property type="protein sequence ID" value="ACOC_0000268801-mRNA-1"/>
    <property type="gene ID" value="ACOC_0000268801"/>
</dbReference>
<name>A0A0R3PEZ1_ANGCS</name>
<gene>
    <name evidence="1" type="ORF">ACOC_LOCUS2689</name>
</gene>
<dbReference type="OrthoDB" id="5792770at2759"/>
<evidence type="ECO:0000313" key="1">
    <source>
        <dbReference type="EMBL" id="VDM54274.1"/>
    </source>
</evidence>
<organism evidence="3">
    <name type="scientific">Angiostrongylus costaricensis</name>
    <name type="common">Nematode worm</name>
    <dbReference type="NCBI Taxonomy" id="334426"/>
    <lineage>
        <taxon>Eukaryota</taxon>
        <taxon>Metazoa</taxon>
        <taxon>Ecdysozoa</taxon>
        <taxon>Nematoda</taxon>
        <taxon>Chromadorea</taxon>
        <taxon>Rhabditida</taxon>
        <taxon>Rhabditina</taxon>
        <taxon>Rhabditomorpha</taxon>
        <taxon>Strongyloidea</taxon>
        <taxon>Metastrongylidae</taxon>
        <taxon>Angiostrongylus</taxon>
    </lineage>
</organism>
<dbReference type="EMBL" id="UYYA01000586">
    <property type="protein sequence ID" value="VDM54274.1"/>
    <property type="molecule type" value="Genomic_DNA"/>
</dbReference>
<protein>
    <submittedName>
        <fullName evidence="3">RING-type domain-containing protein</fullName>
    </submittedName>
</protein>
<reference evidence="3" key="1">
    <citation type="submission" date="2017-02" db="UniProtKB">
        <authorList>
            <consortium name="WormBaseParasite"/>
        </authorList>
    </citation>
    <scope>IDENTIFICATION</scope>
</reference>
<dbReference type="AlphaFoldDB" id="A0A0R3PEZ1"/>
<evidence type="ECO:0000313" key="2">
    <source>
        <dbReference type="Proteomes" id="UP000267027"/>
    </source>
</evidence>